<feature type="chain" id="PRO_5033432013" evidence="1">
    <location>
        <begin position="29"/>
        <end position="178"/>
    </location>
</feature>
<evidence type="ECO:0000256" key="1">
    <source>
        <dbReference type="SAM" id="SignalP"/>
    </source>
</evidence>
<evidence type="ECO:0000313" key="2">
    <source>
        <dbReference type="EMBL" id="RZB97044.1"/>
    </source>
</evidence>
<dbReference type="EMBL" id="QZWG01000008">
    <property type="protein sequence ID" value="RZB97045.1"/>
    <property type="molecule type" value="Genomic_DNA"/>
</dbReference>
<dbReference type="EMBL" id="QZWG01000008">
    <property type="protein sequence ID" value="RZB97044.1"/>
    <property type="molecule type" value="Genomic_DNA"/>
</dbReference>
<evidence type="ECO:0000313" key="3">
    <source>
        <dbReference type="EMBL" id="RZB97045.1"/>
    </source>
</evidence>
<proteinExistence type="predicted"/>
<dbReference type="AlphaFoldDB" id="A0A445JF25"/>
<reference evidence="3 4" key="1">
    <citation type="submission" date="2018-09" db="EMBL/GenBank/DDBJ databases">
        <title>A high-quality reference genome of wild soybean provides a powerful tool to mine soybean genomes.</title>
        <authorList>
            <person name="Xie M."/>
            <person name="Chung C.Y.L."/>
            <person name="Li M.-W."/>
            <person name="Wong F.-L."/>
            <person name="Chan T.-F."/>
            <person name="Lam H.-M."/>
        </authorList>
    </citation>
    <scope>NUCLEOTIDE SEQUENCE [LARGE SCALE GENOMIC DNA]</scope>
    <source>
        <strain evidence="4">cv. W05</strain>
        <tissue evidence="3">Hypocotyl of etiolated seedlings</tissue>
    </source>
</reference>
<organism evidence="3 4">
    <name type="scientific">Glycine soja</name>
    <name type="common">Wild soybean</name>
    <dbReference type="NCBI Taxonomy" id="3848"/>
    <lineage>
        <taxon>Eukaryota</taxon>
        <taxon>Viridiplantae</taxon>
        <taxon>Streptophyta</taxon>
        <taxon>Embryophyta</taxon>
        <taxon>Tracheophyta</taxon>
        <taxon>Spermatophyta</taxon>
        <taxon>Magnoliopsida</taxon>
        <taxon>eudicotyledons</taxon>
        <taxon>Gunneridae</taxon>
        <taxon>Pentapetalae</taxon>
        <taxon>rosids</taxon>
        <taxon>fabids</taxon>
        <taxon>Fabales</taxon>
        <taxon>Fabaceae</taxon>
        <taxon>Papilionoideae</taxon>
        <taxon>50 kb inversion clade</taxon>
        <taxon>NPAAA clade</taxon>
        <taxon>indigoferoid/millettioid clade</taxon>
        <taxon>Phaseoleae</taxon>
        <taxon>Glycine</taxon>
        <taxon>Glycine subgen. Soja</taxon>
    </lineage>
</organism>
<name>A0A445JF25_GLYSO</name>
<dbReference type="Proteomes" id="UP000289340">
    <property type="component" value="Chromosome 8"/>
</dbReference>
<evidence type="ECO:0000313" key="4">
    <source>
        <dbReference type="Proteomes" id="UP000289340"/>
    </source>
</evidence>
<comment type="caution">
    <text evidence="3">The sequence shown here is derived from an EMBL/GenBank/DDBJ whole genome shotgun (WGS) entry which is preliminary data.</text>
</comment>
<protein>
    <submittedName>
        <fullName evidence="2">Protein argonaute 6 isoform A</fullName>
    </submittedName>
    <submittedName>
        <fullName evidence="3">Protein argonaute 6 isoform B</fullName>
    </submittedName>
</protein>
<feature type="signal peptide" evidence="1">
    <location>
        <begin position="1"/>
        <end position="28"/>
    </location>
</feature>
<sequence>MYASTYSPFTLVLFLCTLLLKPWSPLLGHWDIILVNRSSILRWLQPNYLDVGSLDFHDIYKNSEPYRLCGVYLYYQIWNASIGMQWNQDLSWNQITRPISSNKVADDNMTTFCDTSYISRELIRCGMSKGINIERPYTLIEEEPQLRKSNPVAWVERMFDLLASKLNREPKLILCVLP</sequence>
<accession>A0A445JF25</accession>
<gene>
    <name evidence="3" type="ORF">D0Y65_020640</name>
</gene>
<keyword evidence="4" id="KW-1185">Reference proteome</keyword>
<keyword evidence="1" id="KW-0732">Signal</keyword>